<dbReference type="SUPFAM" id="SSF48726">
    <property type="entry name" value="Immunoglobulin"/>
    <property type="match status" value="2"/>
</dbReference>
<gene>
    <name evidence="2" type="ORF">SPHA_56489</name>
</gene>
<dbReference type="InterPro" id="IPR036179">
    <property type="entry name" value="Ig-like_dom_sf"/>
</dbReference>
<dbReference type="EMBL" id="CAHIKZ030003733">
    <property type="protein sequence ID" value="CAE1303700.1"/>
    <property type="molecule type" value="Genomic_DNA"/>
</dbReference>
<dbReference type="OrthoDB" id="6138780at2759"/>
<name>A0A812DLA2_ACAPH</name>
<dbReference type="CDD" id="cd00096">
    <property type="entry name" value="Ig"/>
    <property type="match status" value="1"/>
</dbReference>
<dbReference type="InterPro" id="IPR007110">
    <property type="entry name" value="Ig-like_dom"/>
</dbReference>
<reference evidence="2" key="1">
    <citation type="submission" date="2021-01" db="EMBL/GenBank/DDBJ databases">
        <authorList>
            <person name="Li R."/>
            <person name="Bekaert M."/>
        </authorList>
    </citation>
    <scope>NUCLEOTIDE SEQUENCE</scope>
    <source>
        <strain evidence="2">Farmed</strain>
    </source>
</reference>
<dbReference type="AlphaFoldDB" id="A0A812DLA2"/>
<comment type="caution">
    <text evidence="2">The sequence shown here is derived from an EMBL/GenBank/DDBJ whole genome shotgun (WGS) entry which is preliminary data.</text>
</comment>
<accession>A0A812DLA2</accession>
<evidence type="ECO:0000313" key="2">
    <source>
        <dbReference type="EMBL" id="CAE1303700.1"/>
    </source>
</evidence>
<keyword evidence="3" id="KW-1185">Reference proteome</keyword>
<proteinExistence type="predicted"/>
<dbReference type="InterPro" id="IPR013783">
    <property type="entry name" value="Ig-like_fold"/>
</dbReference>
<feature type="domain" description="Ig-like" evidence="1">
    <location>
        <begin position="1"/>
        <end position="76"/>
    </location>
</feature>
<evidence type="ECO:0000259" key="1">
    <source>
        <dbReference type="PROSITE" id="PS50835"/>
    </source>
</evidence>
<feature type="domain" description="Ig-like" evidence="1">
    <location>
        <begin position="131"/>
        <end position="222"/>
    </location>
</feature>
<dbReference type="Pfam" id="PF07679">
    <property type="entry name" value="I-set"/>
    <property type="match status" value="1"/>
</dbReference>
<dbReference type="InterPro" id="IPR013098">
    <property type="entry name" value="Ig_I-set"/>
</dbReference>
<dbReference type="PROSITE" id="PS50835">
    <property type="entry name" value="IG_LIKE"/>
    <property type="match status" value="2"/>
</dbReference>
<sequence>MPSANIYWKKDGERIIQGDDFGLEDNEPLYEDQAIAANRPTVRLSSQTSRVYVDCFTPDKAGIYECVAETPYKRITHKTIVKPTCVVTDPSFYAAGYIFRLLNHVLCSGNSISENVDTQCLMTKKNARMEPARIYLFTTYRIEMANATVQLLCRAEGNPKPTITWFDRERNPIGPNTLGYKQLRNGDLVLQSWNLSPSFHFFLCEAENRFGVDTVESKVYLTA</sequence>
<evidence type="ECO:0000313" key="3">
    <source>
        <dbReference type="Proteomes" id="UP000597762"/>
    </source>
</evidence>
<dbReference type="Gene3D" id="2.60.40.10">
    <property type="entry name" value="Immunoglobulins"/>
    <property type="match status" value="2"/>
</dbReference>
<dbReference type="Proteomes" id="UP000597762">
    <property type="component" value="Unassembled WGS sequence"/>
</dbReference>
<organism evidence="2 3">
    <name type="scientific">Acanthosepion pharaonis</name>
    <name type="common">Pharaoh cuttlefish</name>
    <name type="synonym">Sepia pharaonis</name>
    <dbReference type="NCBI Taxonomy" id="158019"/>
    <lineage>
        <taxon>Eukaryota</taxon>
        <taxon>Metazoa</taxon>
        <taxon>Spiralia</taxon>
        <taxon>Lophotrochozoa</taxon>
        <taxon>Mollusca</taxon>
        <taxon>Cephalopoda</taxon>
        <taxon>Coleoidea</taxon>
        <taxon>Decapodiformes</taxon>
        <taxon>Sepiida</taxon>
        <taxon>Sepiina</taxon>
        <taxon>Sepiidae</taxon>
        <taxon>Acanthosepion</taxon>
    </lineage>
</organism>
<protein>
    <recommendedName>
        <fullName evidence="1">Ig-like domain-containing protein</fullName>
    </recommendedName>
</protein>